<evidence type="ECO:0000256" key="5">
    <source>
        <dbReference type="ARBA" id="ARBA00049656"/>
    </source>
</evidence>
<evidence type="ECO:0000259" key="7">
    <source>
        <dbReference type="Pfam" id="PF09182"/>
    </source>
</evidence>
<evidence type="ECO:0000313" key="8">
    <source>
        <dbReference type="EMBL" id="MBB5176620.1"/>
    </source>
</evidence>
<evidence type="ECO:0000313" key="9">
    <source>
        <dbReference type="Proteomes" id="UP000579136"/>
    </source>
</evidence>
<comment type="caution">
    <text evidence="8">The sequence shown here is derived from an EMBL/GenBank/DDBJ whole genome shotgun (WGS) entry which is preliminary data.</text>
</comment>
<feature type="domain" description="Phosphoribosyltransferase" evidence="6">
    <location>
        <begin position="116"/>
        <end position="264"/>
    </location>
</feature>
<dbReference type="InterPro" id="IPR036390">
    <property type="entry name" value="WH_DNA-bd_sf"/>
</dbReference>
<dbReference type="EMBL" id="JACHHF010000010">
    <property type="protein sequence ID" value="MBB5176620.1"/>
    <property type="molecule type" value="Genomic_DNA"/>
</dbReference>
<dbReference type="NCBIfam" id="TIGR01743">
    <property type="entry name" value="purR_Bsub"/>
    <property type="match status" value="1"/>
</dbReference>
<dbReference type="Pfam" id="PF00156">
    <property type="entry name" value="Pribosyltran"/>
    <property type="match status" value="1"/>
</dbReference>
<protein>
    <submittedName>
        <fullName evidence="8">Purine operon repressor</fullName>
    </submittedName>
</protein>
<evidence type="ECO:0000256" key="1">
    <source>
        <dbReference type="ARBA" id="ARBA00011738"/>
    </source>
</evidence>
<dbReference type="GO" id="GO:0003677">
    <property type="term" value="F:DNA binding"/>
    <property type="evidence" value="ECO:0007669"/>
    <property type="project" value="UniProtKB-KW"/>
</dbReference>
<dbReference type="GO" id="GO:0045982">
    <property type="term" value="P:negative regulation of purine nucleobase metabolic process"/>
    <property type="evidence" value="ECO:0007669"/>
    <property type="project" value="InterPro"/>
</dbReference>
<accession>A0A9Q2D0Q1</accession>
<evidence type="ECO:0000256" key="4">
    <source>
        <dbReference type="ARBA" id="ARBA00023163"/>
    </source>
</evidence>
<dbReference type="InterPro" id="IPR036388">
    <property type="entry name" value="WH-like_DNA-bd_sf"/>
</dbReference>
<dbReference type="InterPro" id="IPR015265">
    <property type="entry name" value="PuR_N"/>
</dbReference>
<dbReference type="Gene3D" id="3.40.50.2020">
    <property type="match status" value="1"/>
</dbReference>
<dbReference type="Gene3D" id="1.10.10.10">
    <property type="entry name" value="Winged helix-like DNA-binding domain superfamily/Winged helix DNA-binding domain"/>
    <property type="match status" value="1"/>
</dbReference>
<dbReference type="PANTHER" id="PTHR43864">
    <property type="entry name" value="HYPOXANTHINE/GUANINE PHOSPHORIBOSYLTRANSFERASE"/>
    <property type="match status" value="1"/>
</dbReference>
<dbReference type="SUPFAM" id="SSF46785">
    <property type="entry name" value="Winged helix' DNA-binding domain"/>
    <property type="match status" value="1"/>
</dbReference>
<comment type="similarity">
    <text evidence="5">Belongs to the purine/pyrimidine phosphoribosyltransferase family. PurR subfamily.</text>
</comment>
<dbReference type="Pfam" id="PF09182">
    <property type="entry name" value="PuR_N"/>
    <property type="match status" value="1"/>
</dbReference>
<dbReference type="SUPFAM" id="SSF53271">
    <property type="entry name" value="PRTase-like"/>
    <property type="match status" value="1"/>
</dbReference>
<organism evidence="8 9">
    <name type="scientific">Nosocomiicoccus ampullae</name>
    <dbReference type="NCBI Taxonomy" id="489910"/>
    <lineage>
        <taxon>Bacteria</taxon>
        <taxon>Bacillati</taxon>
        <taxon>Bacillota</taxon>
        <taxon>Bacilli</taxon>
        <taxon>Bacillales</taxon>
        <taxon>Staphylococcaceae</taxon>
        <taxon>Nosocomiicoccus</taxon>
    </lineage>
</organism>
<keyword evidence="2" id="KW-0805">Transcription regulation</keyword>
<dbReference type="InterPro" id="IPR000836">
    <property type="entry name" value="PRTase_dom"/>
</dbReference>
<dbReference type="AlphaFoldDB" id="A0A9Q2D0Q1"/>
<evidence type="ECO:0000256" key="3">
    <source>
        <dbReference type="ARBA" id="ARBA00023125"/>
    </source>
</evidence>
<gene>
    <name evidence="8" type="ORF">HNQ45_001508</name>
</gene>
<feature type="domain" description="Bacterial purine repressor N-terminal" evidence="7">
    <location>
        <begin position="4"/>
        <end position="73"/>
    </location>
</feature>
<dbReference type="InterPro" id="IPR050118">
    <property type="entry name" value="Pur/Pyrimidine_PRTase"/>
</dbReference>
<dbReference type="PANTHER" id="PTHR43864:SF2">
    <property type="entry name" value="PUR OPERON REPRESSOR"/>
    <property type="match status" value="1"/>
</dbReference>
<keyword evidence="4" id="KW-0804">Transcription</keyword>
<keyword evidence="9" id="KW-1185">Reference proteome</keyword>
<evidence type="ECO:0000259" key="6">
    <source>
        <dbReference type="Pfam" id="PF00156"/>
    </source>
</evidence>
<name>A0A9Q2D0Q1_9STAP</name>
<evidence type="ECO:0000256" key="2">
    <source>
        <dbReference type="ARBA" id="ARBA00023015"/>
    </source>
</evidence>
<proteinExistence type="inferred from homology"/>
<reference evidence="8 9" key="1">
    <citation type="submission" date="2020-08" db="EMBL/GenBank/DDBJ databases">
        <title>Genomic Encyclopedia of Type Strains, Phase IV (KMG-IV): sequencing the most valuable type-strain genomes for metagenomic binning, comparative biology and taxonomic classification.</title>
        <authorList>
            <person name="Goeker M."/>
        </authorList>
    </citation>
    <scope>NUCLEOTIDE SEQUENCE [LARGE SCALE GENOMIC DNA]</scope>
    <source>
        <strain evidence="8 9">DSM 19163</strain>
    </source>
</reference>
<keyword evidence="3" id="KW-0238">DNA-binding</keyword>
<dbReference type="RefSeq" id="WP_183675380.1">
    <property type="nucleotide sequence ID" value="NZ_CBCRYX010000006.1"/>
</dbReference>
<dbReference type="InterPro" id="IPR029057">
    <property type="entry name" value="PRTase-like"/>
</dbReference>
<dbReference type="GO" id="GO:0045892">
    <property type="term" value="P:negative regulation of DNA-templated transcription"/>
    <property type="evidence" value="ECO:0007669"/>
    <property type="project" value="InterPro"/>
</dbReference>
<dbReference type="Proteomes" id="UP000579136">
    <property type="component" value="Unassembled WGS sequence"/>
</dbReference>
<dbReference type="InterPro" id="IPR010078">
    <property type="entry name" value="PurR_Bsub"/>
</dbReference>
<sequence>MKYKRSERLVFITEYLTRRPNARVPLSTFVDKFTQAKSSISEDLRILKEVFENENIGKIVTTHGANGGVTFIPKIDYHTAVEIVKEFEEEISQSNRLLPGGYLYLSDIVGNASLMTKLADLVVTLYEDKHIDAVVTIATKGIPMAHAVATKLNVPVAVIRKDNKITEGSTVSVNYVSGSTRKIETMILAKRTLKQGSRVLVIDDFLRAGGSINGVISLMEEFEATVVGVTVLAESKDNSGKRRYKEYTSIVKVSEIDEFNETFTVEPGNCLDNFKKG</sequence>
<dbReference type="CDD" id="cd06223">
    <property type="entry name" value="PRTases_typeI"/>
    <property type="match status" value="1"/>
</dbReference>
<comment type="subunit">
    <text evidence="1">Homodimer.</text>
</comment>